<name>A0A2N9H300_FAGSY</name>
<dbReference type="AlphaFoldDB" id="A0A2N9H300"/>
<dbReference type="PANTHER" id="PTHR11439:SF520">
    <property type="entry name" value="CYSTEINE-RICH RLK (RECEPTOR-LIKE PROTEIN KINASE) 8"/>
    <property type="match status" value="1"/>
</dbReference>
<accession>A0A2N9H300</accession>
<sequence length="240" mass="27007">MQTRLKSGITKRKAFSTTTPNYLDIEPPTFSIGSTFTPRITAMEEEFAALHRWGTCFSGLSVSLTSAMLFSIDILKEEVHMVQPQGFVDLAKPDFVSKLHKSLWRQAYADVDWVGSPLDRHSSSDFVVFLSSTPITWVSKKQCIISRSSTEAEYRCFALPPLNCFGFACSCSCHKSGIPCFYEASREVDYHFVHEKVVRHDAVFKFVSTADQLADILSKCLPLPGYTRLCDNLLLPFQPP</sequence>
<protein>
    <submittedName>
        <fullName evidence="1">Uncharacterized protein</fullName>
    </submittedName>
</protein>
<dbReference type="EMBL" id="OIVN01002735">
    <property type="protein sequence ID" value="SPD06019.1"/>
    <property type="molecule type" value="Genomic_DNA"/>
</dbReference>
<gene>
    <name evidence="1" type="ORF">FSB_LOCUS33901</name>
</gene>
<proteinExistence type="predicted"/>
<reference evidence="1" key="1">
    <citation type="submission" date="2018-02" db="EMBL/GenBank/DDBJ databases">
        <authorList>
            <person name="Cohen D.B."/>
            <person name="Kent A.D."/>
        </authorList>
    </citation>
    <scope>NUCLEOTIDE SEQUENCE</scope>
</reference>
<dbReference type="PANTHER" id="PTHR11439">
    <property type="entry name" value="GAG-POL-RELATED RETROTRANSPOSON"/>
    <property type="match status" value="1"/>
</dbReference>
<organism evidence="1">
    <name type="scientific">Fagus sylvatica</name>
    <name type="common">Beechnut</name>
    <dbReference type="NCBI Taxonomy" id="28930"/>
    <lineage>
        <taxon>Eukaryota</taxon>
        <taxon>Viridiplantae</taxon>
        <taxon>Streptophyta</taxon>
        <taxon>Embryophyta</taxon>
        <taxon>Tracheophyta</taxon>
        <taxon>Spermatophyta</taxon>
        <taxon>Magnoliopsida</taxon>
        <taxon>eudicotyledons</taxon>
        <taxon>Gunneridae</taxon>
        <taxon>Pentapetalae</taxon>
        <taxon>rosids</taxon>
        <taxon>fabids</taxon>
        <taxon>Fagales</taxon>
        <taxon>Fagaceae</taxon>
        <taxon>Fagus</taxon>
    </lineage>
</organism>
<dbReference type="CDD" id="cd09272">
    <property type="entry name" value="RNase_HI_RT_Ty1"/>
    <property type="match status" value="1"/>
</dbReference>
<evidence type="ECO:0000313" key="1">
    <source>
        <dbReference type="EMBL" id="SPD06019.1"/>
    </source>
</evidence>